<proteinExistence type="predicted"/>
<organism evidence="1 2">
    <name type="scientific">Streptomyces corchorusii</name>
    <name type="common">Streptomyces chibaensis</name>
    <dbReference type="NCBI Taxonomy" id="1903"/>
    <lineage>
        <taxon>Bacteria</taxon>
        <taxon>Bacillati</taxon>
        <taxon>Actinomycetota</taxon>
        <taxon>Actinomycetes</taxon>
        <taxon>Kitasatosporales</taxon>
        <taxon>Streptomycetaceae</taxon>
        <taxon>Streptomyces</taxon>
    </lineage>
</organism>
<reference evidence="1 2" key="1">
    <citation type="submission" date="2015-10" db="EMBL/GenBank/DDBJ databases">
        <title>Draft genome sequence of Streptomyces corchorusii DSM 40340, type strain for the species Streptomyces corchorusii.</title>
        <authorList>
            <person name="Ruckert C."/>
            <person name="Winkler A."/>
            <person name="Kalinowski J."/>
            <person name="Kampfer P."/>
            <person name="Glaeser S."/>
        </authorList>
    </citation>
    <scope>NUCLEOTIDE SEQUENCE [LARGE SCALE GENOMIC DNA]</scope>
    <source>
        <strain evidence="1 2">DSM 40340</strain>
    </source>
</reference>
<accession>A0A124HPJ7</accession>
<dbReference type="AlphaFoldDB" id="A0A124HPJ7"/>
<comment type="caution">
    <text evidence="1">The sequence shown here is derived from an EMBL/GenBank/DDBJ whole genome shotgun (WGS) entry which is preliminary data.</text>
</comment>
<sequence length="64" mass="6333">MSAIVRAGPRWAGVPLSLGVGSSTRTMPSRDWVSVSALSPLALSEGAGLLLPLAPGMCGALAGD</sequence>
<gene>
    <name evidence="1" type="ORF">AQJ11_02725</name>
</gene>
<protein>
    <submittedName>
        <fullName evidence="1">Uncharacterized protein</fullName>
    </submittedName>
</protein>
<dbReference type="Proteomes" id="UP000053398">
    <property type="component" value="Unassembled WGS sequence"/>
</dbReference>
<name>A0A124HPJ7_STRCK</name>
<keyword evidence="2" id="KW-1185">Reference proteome</keyword>
<evidence type="ECO:0000313" key="1">
    <source>
        <dbReference type="EMBL" id="KUN32458.1"/>
    </source>
</evidence>
<evidence type="ECO:0000313" key="2">
    <source>
        <dbReference type="Proteomes" id="UP000053398"/>
    </source>
</evidence>
<dbReference type="EMBL" id="LMWP01000002">
    <property type="protein sequence ID" value="KUN32458.1"/>
    <property type="molecule type" value="Genomic_DNA"/>
</dbReference>